<evidence type="ECO:0000256" key="1">
    <source>
        <dbReference type="SAM" id="MobiDB-lite"/>
    </source>
</evidence>
<dbReference type="EMBL" id="JBEPBX010000003">
    <property type="protein sequence ID" value="MER6612858.1"/>
    <property type="molecule type" value="Genomic_DNA"/>
</dbReference>
<evidence type="ECO:0000313" key="2">
    <source>
        <dbReference type="EMBL" id="MER6612858.1"/>
    </source>
</evidence>
<evidence type="ECO:0000313" key="3">
    <source>
        <dbReference type="Proteomes" id="UP001445472"/>
    </source>
</evidence>
<keyword evidence="3" id="KW-1185">Reference proteome</keyword>
<comment type="caution">
    <text evidence="2">The sequence shown here is derived from an EMBL/GenBank/DDBJ whole genome shotgun (WGS) entry which is preliminary data.</text>
</comment>
<feature type="compositionally biased region" description="Low complexity" evidence="1">
    <location>
        <begin position="72"/>
        <end position="82"/>
    </location>
</feature>
<name>A0ABV1UPW9_9ACTN</name>
<dbReference type="Proteomes" id="UP001445472">
    <property type="component" value="Unassembled WGS sequence"/>
</dbReference>
<sequence>MFNAFEEIFAPGRKHTDDERNRLALTRVDVGDGDPGRGPVDLASGKVTVRPRAAQSAVDADAAHDEPADNSPPARGAGAPPADVADTSAPADTDGR</sequence>
<gene>
    <name evidence="2" type="ORF">ABT276_05620</name>
</gene>
<dbReference type="InterPro" id="IPR045684">
    <property type="entry name" value="DUF6191"/>
</dbReference>
<proteinExistence type="predicted"/>
<feature type="region of interest" description="Disordered" evidence="1">
    <location>
        <begin position="25"/>
        <end position="96"/>
    </location>
</feature>
<accession>A0ABV1UPW9</accession>
<reference evidence="2 3" key="1">
    <citation type="submission" date="2024-06" db="EMBL/GenBank/DDBJ databases">
        <title>The Natural Products Discovery Center: Release of the First 8490 Sequenced Strains for Exploring Actinobacteria Biosynthetic Diversity.</title>
        <authorList>
            <person name="Kalkreuter E."/>
            <person name="Kautsar S.A."/>
            <person name="Yang D."/>
            <person name="Bader C.D."/>
            <person name="Teijaro C.N."/>
            <person name="Fluegel L."/>
            <person name="Davis C.M."/>
            <person name="Simpson J.R."/>
            <person name="Lauterbach L."/>
            <person name="Steele A.D."/>
            <person name="Gui C."/>
            <person name="Meng S."/>
            <person name="Li G."/>
            <person name="Viehrig K."/>
            <person name="Ye F."/>
            <person name="Su P."/>
            <person name="Kiefer A.F."/>
            <person name="Nichols A."/>
            <person name="Cepeda A.J."/>
            <person name="Yan W."/>
            <person name="Fan B."/>
            <person name="Jiang Y."/>
            <person name="Adhikari A."/>
            <person name="Zheng C.-J."/>
            <person name="Schuster L."/>
            <person name="Cowan T.M."/>
            <person name="Smanski M.J."/>
            <person name="Chevrette M.G."/>
            <person name="De Carvalho L.P.S."/>
            <person name="Shen B."/>
        </authorList>
    </citation>
    <scope>NUCLEOTIDE SEQUENCE [LARGE SCALE GENOMIC DNA]</scope>
    <source>
        <strain evidence="2 3">NPDC000837</strain>
    </source>
</reference>
<dbReference type="RefSeq" id="WP_351975181.1">
    <property type="nucleotide sequence ID" value="NZ_JBEPBX010000003.1"/>
</dbReference>
<dbReference type="Pfam" id="PF19690">
    <property type="entry name" value="DUF6191"/>
    <property type="match status" value="1"/>
</dbReference>
<protein>
    <submittedName>
        <fullName evidence="2">DUF6191 domain-containing protein</fullName>
    </submittedName>
</protein>
<organism evidence="2 3">
    <name type="scientific">Streptomyces xantholiticus</name>
    <dbReference type="NCBI Taxonomy" id="68285"/>
    <lineage>
        <taxon>Bacteria</taxon>
        <taxon>Bacillati</taxon>
        <taxon>Actinomycetota</taxon>
        <taxon>Actinomycetes</taxon>
        <taxon>Kitasatosporales</taxon>
        <taxon>Streptomycetaceae</taxon>
        <taxon>Streptomyces</taxon>
    </lineage>
</organism>